<protein>
    <submittedName>
        <fullName evidence="1">Uncharacterized protein</fullName>
    </submittedName>
</protein>
<evidence type="ECO:0000313" key="1">
    <source>
        <dbReference type="EMBL" id="TPE58543.1"/>
    </source>
</evidence>
<accession>A0A501XDV3</accession>
<proteinExistence type="predicted"/>
<gene>
    <name evidence="1" type="ORF">FJQ54_15880</name>
</gene>
<name>A0A501XDV3_9SPHN</name>
<sequence>MGEFSHIEIQTPFPASEGRVAGKKRVNAFTQSELTAAFKAGTSAGVRVVLNFSPDGRKRVETFPLTSGESISPSDIDDAIEVGKW</sequence>
<dbReference type="RefSeq" id="WP_140929395.1">
    <property type="nucleotide sequence ID" value="NZ_VFSU01000034.1"/>
</dbReference>
<dbReference type="Proteomes" id="UP000319897">
    <property type="component" value="Unassembled WGS sequence"/>
</dbReference>
<organism evidence="1 2">
    <name type="scientific">Sandaracinobacter neustonicus</name>
    <dbReference type="NCBI Taxonomy" id="1715348"/>
    <lineage>
        <taxon>Bacteria</taxon>
        <taxon>Pseudomonadati</taxon>
        <taxon>Pseudomonadota</taxon>
        <taxon>Alphaproteobacteria</taxon>
        <taxon>Sphingomonadales</taxon>
        <taxon>Sphingosinicellaceae</taxon>
        <taxon>Sandaracinobacter</taxon>
    </lineage>
</organism>
<comment type="caution">
    <text evidence="1">The sequence shown here is derived from an EMBL/GenBank/DDBJ whole genome shotgun (WGS) entry which is preliminary data.</text>
</comment>
<keyword evidence="2" id="KW-1185">Reference proteome</keyword>
<dbReference type="AlphaFoldDB" id="A0A501XDV3"/>
<dbReference type="EMBL" id="VFSU01000034">
    <property type="protein sequence ID" value="TPE58543.1"/>
    <property type="molecule type" value="Genomic_DNA"/>
</dbReference>
<reference evidence="1 2" key="1">
    <citation type="submission" date="2019-06" db="EMBL/GenBank/DDBJ databases">
        <authorList>
            <person name="Lee I."/>
            <person name="Jang G.I."/>
            <person name="Hwang C.Y."/>
        </authorList>
    </citation>
    <scope>NUCLEOTIDE SEQUENCE [LARGE SCALE GENOMIC DNA]</scope>
    <source>
        <strain evidence="1 2">PAMC 28131</strain>
    </source>
</reference>
<evidence type="ECO:0000313" key="2">
    <source>
        <dbReference type="Proteomes" id="UP000319897"/>
    </source>
</evidence>